<reference evidence="2" key="1">
    <citation type="journal article" date="2014" name="Genome">
        <title>Draft Genome Sequences of Three Strains of Bacteroides pyogenes Isolated from a Cat and Swine.</title>
        <authorList>
            <person name="Sakamoto M."/>
            <person name="Oshima K."/>
            <person name="Suda W."/>
            <person name="Kitamura K."/>
            <person name="Iida T."/>
            <person name="Hattori M."/>
            <person name="Ohkuma M."/>
        </authorList>
    </citation>
    <scope>NUCLEOTIDE SEQUENCE [LARGE SCALE GENOMIC DNA]</scope>
    <source>
        <strain evidence="2">JCM 6294</strain>
    </source>
</reference>
<gene>
    <name evidence="1" type="ORF">JCM6294_1478</name>
</gene>
<organism evidence="1 2">
    <name type="scientific">Bacteroides pyogenes DSM 20611 = JCM 6294</name>
    <dbReference type="NCBI Taxonomy" id="1121100"/>
    <lineage>
        <taxon>Bacteria</taxon>
        <taxon>Pseudomonadati</taxon>
        <taxon>Bacteroidota</taxon>
        <taxon>Bacteroidia</taxon>
        <taxon>Bacteroidales</taxon>
        <taxon>Bacteroidaceae</taxon>
        <taxon>Bacteroides</taxon>
    </lineage>
</organism>
<dbReference type="AlphaFoldDB" id="W4PFI1"/>
<evidence type="ECO:0000313" key="1">
    <source>
        <dbReference type="EMBL" id="GAE18566.1"/>
    </source>
</evidence>
<sequence>MNFNIYIMAKNIFLIFTALLLFSCSENEVDYNKEIYKQEKEIQSKDITGNKELCMQVFSRILSKAVSQNLEVRAFLKEQALKKIDNGYNIFYPLVKNEKIRDRSFKDLLTDFEECKGDLEIVCFPRAIMTKTTCNLYMEQYGFINTLQMIIL</sequence>
<name>W4PFI1_9BACE</name>
<dbReference type="EMBL" id="BAIR01000009">
    <property type="protein sequence ID" value="GAE18566.1"/>
    <property type="molecule type" value="Genomic_DNA"/>
</dbReference>
<comment type="caution">
    <text evidence="1">The sequence shown here is derived from an EMBL/GenBank/DDBJ whole genome shotgun (WGS) entry which is preliminary data.</text>
</comment>
<protein>
    <submittedName>
        <fullName evidence="1">Uncharacterized protein</fullName>
    </submittedName>
</protein>
<proteinExistence type="predicted"/>
<evidence type="ECO:0000313" key="2">
    <source>
        <dbReference type="Proteomes" id="UP000018842"/>
    </source>
</evidence>
<accession>W4PFI1</accession>
<dbReference type="Proteomes" id="UP000018842">
    <property type="component" value="Unassembled WGS sequence"/>
</dbReference>